<sequence>MLCWRCIDRQTCTAHCVTNDNYEDIILLEDGCWTHRHEVNLADFEDRYLNLDELNYSQQIHEILALSSVPLGSIAYHLYDGTREELLDLAEYVRGHVHELTSTESYFLSEGLYVPTDCLENCKEVTLEVFTLGKYLQDPQQPRPGTTRVRSFVCFIVGIDKGLYVKLQEMSGGGDFPICTTPSSLGVPQVEFLDSTHIPVLRGIEPS</sequence>
<reference evidence="1" key="1">
    <citation type="submission" date="2020-11" db="EMBL/GenBank/DDBJ databases">
        <authorList>
            <person name="Tran Van P."/>
        </authorList>
    </citation>
    <scope>NUCLEOTIDE SEQUENCE</scope>
</reference>
<proteinExistence type="predicted"/>
<organism evidence="1">
    <name type="scientific">Timema cristinae</name>
    <name type="common">Walking stick</name>
    <dbReference type="NCBI Taxonomy" id="61476"/>
    <lineage>
        <taxon>Eukaryota</taxon>
        <taxon>Metazoa</taxon>
        <taxon>Ecdysozoa</taxon>
        <taxon>Arthropoda</taxon>
        <taxon>Hexapoda</taxon>
        <taxon>Insecta</taxon>
        <taxon>Pterygota</taxon>
        <taxon>Neoptera</taxon>
        <taxon>Polyneoptera</taxon>
        <taxon>Phasmatodea</taxon>
        <taxon>Timematodea</taxon>
        <taxon>Timematoidea</taxon>
        <taxon>Timematidae</taxon>
        <taxon>Timema</taxon>
    </lineage>
</organism>
<gene>
    <name evidence="1" type="ORF">TCEB3V08_LOCUS12713</name>
</gene>
<evidence type="ECO:0000313" key="1">
    <source>
        <dbReference type="EMBL" id="CAD7416432.1"/>
    </source>
</evidence>
<accession>A0A7R9DKK4</accession>
<protein>
    <submittedName>
        <fullName evidence="1">Uncharacterized protein</fullName>
    </submittedName>
</protein>
<dbReference type="AlphaFoldDB" id="A0A7R9DKK4"/>
<name>A0A7R9DKK4_TIMCR</name>
<dbReference type="EMBL" id="OC327921">
    <property type="protein sequence ID" value="CAD7416432.1"/>
    <property type="molecule type" value="Genomic_DNA"/>
</dbReference>